<organism evidence="1">
    <name type="scientific">candidate division WOR-3 bacterium</name>
    <dbReference type="NCBI Taxonomy" id="2052148"/>
    <lineage>
        <taxon>Bacteria</taxon>
        <taxon>Bacteria division WOR-3</taxon>
    </lineage>
</organism>
<gene>
    <name evidence="1" type="ORF">ENN51_04775</name>
</gene>
<dbReference type="InterPro" id="IPR015943">
    <property type="entry name" value="WD40/YVTN_repeat-like_dom_sf"/>
</dbReference>
<dbReference type="Gene3D" id="2.130.10.10">
    <property type="entry name" value="YVTN repeat-like/Quinoprotein amine dehydrogenase"/>
    <property type="match status" value="4"/>
</dbReference>
<proteinExistence type="predicted"/>
<evidence type="ECO:0000313" key="1">
    <source>
        <dbReference type="EMBL" id="HDQ99582.1"/>
    </source>
</evidence>
<protein>
    <recommendedName>
        <fullName evidence="2">YncE family protein</fullName>
    </recommendedName>
</protein>
<evidence type="ECO:0008006" key="2">
    <source>
        <dbReference type="Google" id="ProtNLM"/>
    </source>
</evidence>
<comment type="caution">
    <text evidence="1">The sequence shown here is derived from an EMBL/GenBank/DDBJ whole genome shotgun (WGS) entry which is preliminary data.</text>
</comment>
<reference evidence="1" key="1">
    <citation type="journal article" date="2020" name="mSystems">
        <title>Genome- and Community-Level Interaction Insights into Carbon Utilization and Element Cycling Functions of Hydrothermarchaeota in Hydrothermal Sediment.</title>
        <authorList>
            <person name="Zhou Z."/>
            <person name="Liu Y."/>
            <person name="Xu W."/>
            <person name="Pan J."/>
            <person name="Luo Z.H."/>
            <person name="Li M."/>
        </authorList>
    </citation>
    <scope>NUCLEOTIDE SEQUENCE [LARGE SCALE GENOMIC DNA]</scope>
    <source>
        <strain evidence="1">SpSt-1182</strain>
    </source>
</reference>
<dbReference type="EMBL" id="DSBX01000185">
    <property type="protein sequence ID" value="HDQ99582.1"/>
    <property type="molecule type" value="Genomic_DNA"/>
</dbReference>
<dbReference type="PANTHER" id="PTHR47197">
    <property type="entry name" value="PROTEIN NIRF"/>
    <property type="match status" value="1"/>
</dbReference>
<sequence>MSNAILYSATGARYGFAVTALLAFVFSASAQWVESTILLPDELSGVASPRVLCYNETDEQLYVSDWLADCVVIIDARTFRKVGRYLPGYGVSDLVWSREHNRVYSADYYASTVTVYGVRAGQVIATISGLDRPWRLLLDEPRDKLYIGCEDDLVVVDLATHTVRTRIPILGRPGALHADTVRNRVLVTGVDDGLYFVDSDADTVTGFVPIDVHNRNILALNHQDQKLYIAGTWSTRMAIVHLADDSVAGPFFLHGLPNRLAWCPSTNRLFAATRDGLRVLDGASDTLIASVRCYAADLVLDGELGRVYVCETAPDTIYWIPTHLAVRDLLTLESISSVRAGERLSAMMLVAGSDPTIWVADETGAAIAAYDRATGAERTRLNTGAKTYALAWNSVNNRLYVTNGFTSTISVIDGNSLHCDTVNIGHHNPGAVHWVPDNNKLYVTTRSYCNVFPPPQDQRIVVLDGATNQILASHPGAGLETYMAYSRTSDKVYIGHSHTFQSKSKVTVIDGSTDEVLGVISLPHASFGPLLWYPDSNWVFRGGSREIEVIDCATDAVIASIPGVVWPARLLYNSINNTIYCTDAGSNELVLIDPAARQVRKRLAVDAEPERMAWDSVGNRILVGSTWGGAVDVIDCDRDSVIATIETPGSGWVHSLVWNYLNSKLYVTELIHYMIHIVDGVSLEVKYSIPMPAGQMPSNMAWDPVMNRTYVASEDGSKVTVLRDNPPGIVGPGGTPAGTKPVVPTIVRGSLVLPRDIGAGHSPILPGESGLCPKPAQLLDATGRKVMDLQPGDNDVRHLAPGVYFIRAEGPRGQGVEGSSRKVVIQR</sequence>
<dbReference type="InterPro" id="IPR051200">
    <property type="entry name" value="Host-pathogen_enzymatic-act"/>
</dbReference>
<dbReference type="SUPFAM" id="SSF50969">
    <property type="entry name" value="YVTN repeat-like/Quinoprotein amine dehydrogenase"/>
    <property type="match status" value="3"/>
</dbReference>
<dbReference type="AlphaFoldDB" id="A0A7V0T5J9"/>
<accession>A0A7V0T5J9</accession>
<name>A0A7V0T5J9_UNCW3</name>
<dbReference type="Proteomes" id="UP000885672">
    <property type="component" value="Unassembled WGS sequence"/>
</dbReference>
<dbReference type="PANTHER" id="PTHR47197:SF3">
    <property type="entry name" value="DIHYDRO-HEME D1 DEHYDROGENASE"/>
    <property type="match status" value="1"/>
</dbReference>
<dbReference type="InterPro" id="IPR011044">
    <property type="entry name" value="Quino_amine_DH_bsu"/>
</dbReference>